<reference evidence="2" key="2">
    <citation type="submission" date="2020-09" db="EMBL/GenBank/DDBJ databases">
        <authorList>
            <person name="Sun Q."/>
            <person name="Ohkuma M."/>
        </authorList>
    </citation>
    <scope>NUCLEOTIDE SEQUENCE</scope>
    <source>
        <strain evidence="2">JCM 3131</strain>
    </source>
</reference>
<feature type="region of interest" description="Disordered" evidence="1">
    <location>
        <begin position="217"/>
        <end position="251"/>
    </location>
</feature>
<organism evidence="2 3">
    <name type="scientific">Streptomyces ruber</name>
    <dbReference type="NCBI Taxonomy" id="83378"/>
    <lineage>
        <taxon>Bacteria</taxon>
        <taxon>Bacillati</taxon>
        <taxon>Actinomycetota</taxon>
        <taxon>Actinomycetes</taxon>
        <taxon>Kitasatosporales</taxon>
        <taxon>Streptomycetaceae</taxon>
        <taxon>Streptomyces</taxon>
    </lineage>
</organism>
<evidence type="ECO:0000313" key="2">
    <source>
        <dbReference type="EMBL" id="GGQ45364.1"/>
    </source>
</evidence>
<feature type="region of interest" description="Disordered" evidence="1">
    <location>
        <begin position="1"/>
        <end position="41"/>
    </location>
</feature>
<feature type="region of interest" description="Disordered" evidence="1">
    <location>
        <begin position="63"/>
        <end position="152"/>
    </location>
</feature>
<gene>
    <name evidence="2" type="ORF">GCM10010145_12560</name>
</gene>
<protein>
    <submittedName>
        <fullName evidence="2">Uncharacterized protein</fullName>
    </submittedName>
</protein>
<reference evidence="2" key="1">
    <citation type="journal article" date="2014" name="Int. J. Syst. Evol. Microbiol.">
        <title>Complete genome sequence of Corynebacterium casei LMG S-19264T (=DSM 44701T), isolated from a smear-ripened cheese.</title>
        <authorList>
            <consortium name="US DOE Joint Genome Institute (JGI-PGF)"/>
            <person name="Walter F."/>
            <person name="Albersmeier A."/>
            <person name="Kalinowski J."/>
            <person name="Ruckert C."/>
        </authorList>
    </citation>
    <scope>NUCLEOTIDE SEQUENCE</scope>
    <source>
        <strain evidence="2">JCM 3131</strain>
    </source>
</reference>
<feature type="region of interest" description="Disordered" evidence="1">
    <location>
        <begin position="272"/>
        <end position="302"/>
    </location>
</feature>
<dbReference type="RefSeq" id="WP_189215652.1">
    <property type="nucleotide sequence ID" value="NZ_BMQK01000002.1"/>
</dbReference>
<name>A0A918B8U5_9ACTN</name>
<evidence type="ECO:0000313" key="3">
    <source>
        <dbReference type="Proteomes" id="UP000620156"/>
    </source>
</evidence>
<sequence>MRRQVRNAGSESEYGAGHEHRPRSRPGPAGGAVARSAGRPMTANAVRTLQLTAGNAAAVAAVGRAVPVQRAPAPPRSDDEMSVDETPVDEKPMDAESRLRRAHQRAKDRLGEGEAPLAPGEYQTPFGPYTVTQGRGGVPWIRSNARQHPGSETIGEKYEQVVPQLDADQFGILTNALRSGEVSSENLDRLDATQRRAAAMLYAIAASEENRFPGAGKALRSALDRQSDPYHEAPEFLEDFPMGKASKAGGGARYYQDVLSGKKQLTAEARATLEAMSSSSDENASSSSDSEEETAGKRPGPA</sequence>
<feature type="compositionally biased region" description="Basic and acidic residues" evidence="1">
    <location>
        <begin position="88"/>
        <end position="112"/>
    </location>
</feature>
<comment type="caution">
    <text evidence="2">The sequence shown here is derived from an EMBL/GenBank/DDBJ whole genome shotgun (WGS) entry which is preliminary data.</text>
</comment>
<dbReference type="Proteomes" id="UP000620156">
    <property type="component" value="Unassembled WGS sequence"/>
</dbReference>
<accession>A0A918B8U5</accession>
<keyword evidence="3" id="KW-1185">Reference proteome</keyword>
<dbReference type="EMBL" id="BMQK01000002">
    <property type="protein sequence ID" value="GGQ45364.1"/>
    <property type="molecule type" value="Genomic_DNA"/>
</dbReference>
<feature type="compositionally biased region" description="Basic and acidic residues" evidence="1">
    <location>
        <begin position="222"/>
        <end position="234"/>
    </location>
</feature>
<feature type="compositionally biased region" description="Low complexity" evidence="1">
    <location>
        <begin position="274"/>
        <end position="288"/>
    </location>
</feature>
<evidence type="ECO:0000256" key="1">
    <source>
        <dbReference type="SAM" id="MobiDB-lite"/>
    </source>
</evidence>
<dbReference type="AlphaFoldDB" id="A0A918B8U5"/>
<proteinExistence type="predicted"/>